<dbReference type="SUPFAM" id="SSF160544">
    <property type="entry name" value="EscU C-terminal domain-like"/>
    <property type="match status" value="1"/>
</dbReference>
<evidence type="ECO:0000313" key="2">
    <source>
        <dbReference type="EMBL" id="QJW94417.1"/>
    </source>
</evidence>
<evidence type="ECO:0000313" key="3">
    <source>
        <dbReference type="Proteomes" id="UP000503447"/>
    </source>
</evidence>
<keyword evidence="2" id="KW-0966">Cell projection</keyword>
<dbReference type="KEGG" id="ftj:FTUN_1937"/>
<accession>A0A6M5YK55</accession>
<dbReference type="Gene3D" id="3.40.1690.10">
    <property type="entry name" value="secretion proteins EscU"/>
    <property type="match status" value="1"/>
</dbReference>
<protein>
    <submittedName>
        <fullName evidence="2">Flagellar biosynthesis protein FlhB</fullName>
    </submittedName>
</protein>
<dbReference type="PANTHER" id="PTHR30531">
    <property type="entry name" value="FLAGELLAR BIOSYNTHETIC PROTEIN FLHB"/>
    <property type="match status" value="1"/>
</dbReference>
<organism evidence="2 3">
    <name type="scientific">Frigoriglobus tundricola</name>
    <dbReference type="NCBI Taxonomy" id="2774151"/>
    <lineage>
        <taxon>Bacteria</taxon>
        <taxon>Pseudomonadati</taxon>
        <taxon>Planctomycetota</taxon>
        <taxon>Planctomycetia</taxon>
        <taxon>Gemmatales</taxon>
        <taxon>Gemmataceae</taxon>
        <taxon>Frigoriglobus</taxon>
    </lineage>
</organism>
<gene>
    <name evidence="2" type="ORF">FTUN_1937</name>
</gene>
<sequence>MAENPQQKRAVALRYDAGRDSAPKVVAKGRGRTADMILALAKKNGVPVRQDPNLVQVLSRLKIDQEIPPEVYRAVAAILAFLHRVNRPNT</sequence>
<dbReference type="AlphaFoldDB" id="A0A6M5YK55"/>
<dbReference type="PANTHER" id="PTHR30531:SF12">
    <property type="entry name" value="FLAGELLAR BIOSYNTHETIC PROTEIN FLHB"/>
    <property type="match status" value="1"/>
</dbReference>
<dbReference type="RefSeq" id="WP_171470423.1">
    <property type="nucleotide sequence ID" value="NZ_CP053452.2"/>
</dbReference>
<dbReference type="GO" id="GO:0005886">
    <property type="term" value="C:plasma membrane"/>
    <property type="evidence" value="ECO:0007669"/>
    <property type="project" value="TreeGrafter"/>
</dbReference>
<dbReference type="InterPro" id="IPR029025">
    <property type="entry name" value="T3SS_substrate_exporter_C"/>
</dbReference>
<dbReference type="EMBL" id="CP053452">
    <property type="protein sequence ID" value="QJW94417.1"/>
    <property type="molecule type" value="Genomic_DNA"/>
</dbReference>
<dbReference type="Pfam" id="PF01312">
    <property type="entry name" value="Bac_export_2"/>
    <property type="match status" value="1"/>
</dbReference>
<dbReference type="InterPro" id="IPR006135">
    <property type="entry name" value="T3SS_substrate_exporter"/>
</dbReference>
<dbReference type="Proteomes" id="UP000503447">
    <property type="component" value="Chromosome"/>
</dbReference>
<reference evidence="3" key="1">
    <citation type="submission" date="2020-05" db="EMBL/GenBank/DDBJ databases">
        <title>Frigoriglobus tundricola gen. nov., sp. nov., a psychrotolerant cellulolytic planctomycete of the family Gemmataceae with two divergent copies of 16S rRNA gene.</title>
        <authorList>
            <person name="Kulichevskaya I.S."/>
            <person name="Ivanova A.A."/>
            <person name="Naumoff D.G."/>
            <person name="Beletsky A.V."/>
            <person name="Rijpstra W.I.C."/>
            <person name="Sinninghe Damste J.S."/>
            <person name="Mardanov A.V."/>
            <person name="Ravin N.V."/>
            <person name="Dedysh S.N."/>
        </authorList>
    </citation>
    <scope>NUCLEOTIDE SEQUENCE [LARGE SCALE GENOMIC DNA]</scope>
    <source>
        <strain evidence="3">PL17</strain>
    </source>
</reference>
<evidence type="ECO:0000256" key="1">
    <source>
        <dbReference type="ARBA" id="ARBA00010690"/>
    </source>
</evidence>
<dbReference type="GO" id="GO:0009306">
    <property type="term" value="P:protein secretion"/>
    <property type="evidence" value="ECO:0007669"/>
    <property type="project" value="InterPro"/>
</dbReference>
<proteinExistence type="inferred from homology"/>
<name>A0A6M5YK55_9BACT</name>
<keyword evidence="3" id="KW-1185">Reference proteome</keyword>
<keyword evidence="2" id="KW-0282">Flagellum</keyword>
<keyword evidence="2" id="KW-0969">Cilium</keyword>
<comment type="similarity">
    <text evidence="1">Belongs to the type III secretion exporter family.</text>
</comment>